<dbReference type="InterPro" id="IPR012656">
    <property type="entry name" value="CHP02421_QEGLA"/>
</dbReference>
<dbReference type="SMART" id="SM01154">
    <property type="entry name" value="DUF1704"/>
    <property type="match status" value="1"/>
</dbReference>
<dbReference type="PANTHER" id="PTHR31817:SF0">
    <property type="entry name" value="CHROMOSOME UNDETERMINED SCAFFOLD_67, WHOLE GENOME SHOTGUN SEQUENCE"/>
    <property type="match status" value="1"/>
</dbReference>
<dbReference type="NCBIfam" id="TIGR02421">
    <property type="entry name" value="QEGLA"/>
    <property type="match status" value="1"/>
</dbReference>
<keyword evidence="3" id="KW-0378">Hydrolase</keyword>
<dbReference type="AlphaFoldDB" id="A0A1G9JH73"/>
<gene>
    <name evidence="5" type="ORF">SAMN05428953_13449</name>
</gene>
<dbReference type="GO" id="GO:0080164">
    <property type="term" value="P:regulation of nitric oxide metabolic process"/>
    <property type="evidence" value="ECO:0007669"/>
    <property type="project" value="TreeGrafter"/>
</dbReference>
<organism evidence="5 6">
    <name type="scientific">Mesorhizobium muleiense</name>
    <dbReference type="NCBI Taxonomy" id="1004279"/>
    <lineage>
        <taxon>Bacteria</taxon>
        <taxon>Pseudomonadati</taxon>
        <taxon>Pseudomonadota</taxon>
        <taxon>Alphaproteobacteria</taxon>
        <taxon>Hyphomicrobiales</taxon>
        <taxon>Phyllobacteriaceae</taxon>
        <taxon>Mesorhizobium</taxon>
    </lineage>
</organism>
<comment type="cofactor">
    <cofactor evidence="1">
        <name>Zn(2+)</name>
        <dbReference type="ChEBI" id="CHEBI:29105"/>
    </cofactor>
</comment>
<dbReference type="GO" id="GO:0006508">
    <property type="term" value="P:proteolysis"/>
    <property type="evidence" value="ECO:0007669"/>
    <property type="project" value="UniProtKB-KW"/>
</dbReference>
<dbReference type="Proteomes" id="UP000198894">
    <property type="component" value="Unassembled WGS sequence"/>
</dbReference>
<evidence type="ECO:0000313" key="6">
    <source>
        <dbReference type="Proteomes" id="UP000198894"/>
    </source>
</evidence>
<protein>
    <recommendedName>
        <fullName evidence="7">Flavohemoglobin expression-modulating QEGLA motif protein</fullName>
    </recommendedName>
</protein>
<keyword evidence="2" id="KW-0645">Protease</keyword>
<dbReference type="EMBL" id="FNEE01000034">
    <property type="protein sequence ID" value="SDL36937.1"/>
    <property type="molecule type" value="Genomic_DNA"/>
</dbReference>
<evidence type="ECO:0000256" key="4">
    <source>
        <dbReference type="ARBA" id="ARBA00023049"/>
    </source>
</evidence>
<proteinExistence type="predicted"/>
<dbReference type="InterPro" id="IPR012548">
    <property type="entry name" value="MATCAP"/>
</dbReference>
<evidence type="ECO:0000256" key="1">
    <source>
        <dbReference type="ARBA" id="ARBA00001947"/>
    </source>
</evidence>
<evidence type="ECO:0000313" key="5">
    <source>
        <dbReference type="EMBL" id="SDL36937.1"/>
    </source>
</evidence>
<keyword evidence="4" id="KW-0482">Metalloprotease</keyword>
<dbReference type="GO" id="GO:0008237">
    <property type="term" value="F:metallopeptidase activity"/>
    <property type="evidence" value="ECO:0007669"/>
    <property type="project" value="UniProtKB-KW"/>
</dbReference>
<dbReference type="Pfam" id="PF08014">
    <property type="entry name" value="MATCAP"/>
    <property type="match status" value="1"/>
</dbReference>
<accession>A0A1G9JH73</accession>
<keyword evidence="6" id="KW-1185">Reference proteome</keyword>
<reference evidence="6" key="1">
    <citation type="submission" date="2016-10" db="EMBL/GenBank/DDBJ databases">
        <authorList>
            <person name="Varghese N."/>
            <person name="Submissions S."/>
        </authorList>
    </citation>
    <scope>NUCLEOTIDE SEQUENCE [LARGE SCALE GENOMIC DNA]</scope>
    <source>
        <strain evidence="6">CGMCC 1.11022</strain>
    </source>
</reference>
<dbReference type="RefSeq" id="WP_091600385.1">
    <property type="nucleotide sequence ID" value="NZ_FNEE01000034.1"/>
</dbReference>
<evidence type="ECO:0008006" key="7">
    <source>
        <dbReference type="Google" id="ProtNLM"/>
    </source>
</evidence>
<name>A0A1G9JH73_9HYPH</name>
<evidence type="ECO:0000256" key="3">
    <source>
        <dbReference type="ARBA" id="ARBA00022801"/>
    </source>
</evidence>
<sequence length="622" mass="67830">MKPKLVEPAPPLAQIESDLDALLRDGKPIRRDFGNGNRLHMDRPLPFLCVHVGSHQDAAFHAVSANASYLIAADIGPAREAARLVVRRLRDHCGAFLMLDIGELAEDRFLTEDVPFLPPFEIALACGDTAAEKAALKRFATAASAREAKYRTPRVDELNPTTRAEARLLDDLGDAACLTVRFAPIYRVPGTKRVYPELHDLVVANMVDSALQAVSAFLKASRLEQPATHRSLGRRAYIDAVVRADRAIDNVASTFDFLLAVTPINAEPAWLEFQAGAFERVPVLLYRPLEFEVAGQKRKLYSVSLDHLEDPLLTTLLSQKQQELDLQLSMLAARETPRFVELGRALYGSVEPSLAARARAILEKAPSVASATRQKGLGADAVAAAARDMIAGYRAAYPEFDASVEIRGDLPAGLLVSRNRLLVSRDTNLPPERLTALLSHEIGVHLLTYFNGDAQGLAIFRNGLAGYEGMQEGLAVLAEYLVGGMTAARLRLIAARVIACQAMLDGATFEETFRILHRDFGLDDRGAFNVVLRVYRGGGLAKDAIYLRGMVQILDHLKDGGSLTPFWIGKISAAHFGAIQELNARGLLRAPRLEPAFLSSDAARPRLKKAMAGIGPIDMVET</sequence>
<evidence type="ECO:0000256" key="2">
    <source>
        <dbReference type="ARBA" id="ARBA00022670"/>
    </source>
</evidence>
<dbReference type="PANTHER" id="PTHR31817">
    <property type="match status" value="1"/>
</dbReference>